<proteinExistence type="predicted"/>
<keyword evidence="4" id="KW-1185">Reference proteome</keyword>
<feature type="region of interest" description="Disordered" evidence="2">
    <location>
        <begin position="154"/>
        <end position="182"/>
    </location>
</feature>
<feature type="compositionally biased region" description="Low complexity" evidence="2">
    <location>
        <begin position="25"/>
        <end position="40"/>
    </location>
</feature>
<feature type="region of interest" description="Disordered" evidence="2">
    <location>
        <begin position="1"/>
        <end position="40"/>
    </location>
</feature>
<protein>
    <submittedName>
        <fullName evidence="3">Uncharacterized protein</fullName>
    </submittedName>
</protein>
<dbReference type="EMBL" id="CAKOGP040000302">
    <property type="protein sequence ID" value="CAJ1933794.1"/>
    <property type="molecule type" value="Genomic_DNA"/>
</dbReference>
<evidence type="ECO:0000313" key="4">
    <source>
        <dbReference type="Proteomes" id="UP001295423"/>
    </source>
</evidence>
<comment type="caution">
    <text evidence="3">The sequence shown here is derived from an EMBL/GenBank/DDBJ whole genome shotgun (WGS) entry which is preliminary data.</text>
</comment>
<keyword evidence="1" id="KW-0175">Coiled coil</keyword>
<evidence type="ECO:0000256" key="1">
    <source>
        <dbReference type="SAM" id="Coils"/>
    </source>
</evidence>
<sequence length="580" mass="65770">MHRWNKNTIQSSQSQESSRPIAFEASAPSSTNSHDSASTSVDPFLLDFGTSINVTEDLRREIRSEIQEIVAKLAKGTQAHQQEQRLQKQLQQDLHHTFCEMRNLSRGAADRLEDAQVHSSFLNGLDTTLNTDVARPTGVLPECRKSPVSVLDTLNVTSLKDPPSPDVSEGQEKSGSSKTNQEVLKEKEEMLKQLVQSIQEQTTQGDKLRNQNQNWVMEKNRTLERIQSEGLVAVLEQTQQKNQHAHVDVQNESQRRDQLVAKVQSVRSQCGNHAQQLADKTKEIKALRADNEVKQVDMKSKVANAADSLSKQKEELGATKSSHGLVKSRMEELKQQEAYYNDFCQARKTHEETLRTEQEENGKLLQLLETLTAEQEKANQELEESKEALGNAQQLHDKVFKKKAENDRLEETVMKSGEEERSRLAQEKEQLATQIGKHHAALVQAQNEQKETLANKMETKNEVSLKVARLESELKEKQDEVKTRASARQITKGMLEQELQTMIDKEEQIRSEHKTKMETLQAAHQASQVAAKQALEAAKEKAKLQMAKERRFLETIQIGAKIIEKANEKEEKLNDDIVFI</sequence>
<organism evidence="3 4">
    <name type="scientific">Cylindrotheca closterium</name>
    <dbReference type="NCBI Taxonomy" id="2856"/>
    <lineage>
        <taxon>Eukaryota</taxon>
        <taxon>Sar</taxon>
        <taxon>Stramenopiles</taxon>
        <taxon>Ochrophyta</taxon>
        <taxon>Bacillariophyta</taxon>
        <taxon>Bacillariophyceae</taxon>
        <taxon>Bacillariophycidae</taxon>
        <taxon>Bacillariales</taxon>
        <taxon>Bacillariaceae</taxon>
        <taxon>Cylindrotheca</taxon>
    </lineage>
</organism>
<feature type="compositionally biased region" description="Polar residues" evidence="2">
    <location>
        <begin position="173"/>
        <end position="182"/>
    </location>
</feature>
<feature type="coiled-coil region" evidence="1">
    <location>
        <begin position="354"/>
        <end position="523"/>
    </location>
</feature>
<evidence type="ECO:0000313" key="3">
    <source>
        <dbReference type="EMBL" id="CAJ1933794.1"/>
    </source>
</evidence>
<name>A0AAD2CJG9_9STRA</name>
<dbReference type="AlphaFoldDB" id="A0AAD2CJG9"/>
<accession>A0AAD2CJG9</accession>
<reference evidence="3" key="1">
    <citation type="submission" date="2023-08" db="EMBL/GenBank/DDBJ databases">
        <authorList>
            <person name="Audoor S."/>
            <person name="Bilcke G."/>
        </authorList>
    </citation>
    <scope>NUCLEOTIDE SEQUENCE</scope>
</reference>
<evidence type="ECO:0000256" key="2">
    <source>
        <dbReference type="SAM" id="MobiDB-lite"/>
    </source>
</evidence>
<gene>
    <name evidence="3" type="ORF">CYCCA115_LOCUS3463</name>
</gene>
<feature type="compositionally biased region" description="Polar residues" evidence="2">
    <location>
        <begin position="1"/>
        <end position="18"/>
    </location>
</feature>
<dbReference type="Proteomes" id="UP001295423">
    <property type="component" value="Unassembled WGS sequence"/>
</dbReference>